<dbReference type="Gene3D" id="3.30.450.20">
    <property type="entry name" value="PAS domain"/>
    <property type="match status" value="1"/>
</dbReference>
<name>A0A6B8RGM3_9BACL</name>
<feature type="transmembrane region" description="Helical" evidence="12">
    <location>
        <begin position="301"/>
        <end position="320"/>
    </location>
</feature>
<dbReference type="InterPro" id="IPR010559">
    <property type="entry name" value="Sig_transdc_His_kin_internal"/>
</dbReference>
<accession>A0A6B8RGM3</accession>
<evidence type="ECO:0000256" key="2">
    <source>
        <dbReference type="ARBA" id="ARBA00022475"/>
    </source>
</evidence>
<dbReference type="CDD" id="cd06225">
    <property type="entry name" value="HAMP"/>
    <property type="match status" value="1"/>
</dbReference>
<evidence type="ECO:0000256" key="6">
    <source>
        <dbReference type="ARBA" id="ARBA00022741"/>
    </source>
</evidence>
<dbReference type="Gene3D" id="3.30.565.10">
    <property type="entry name" value="Histidine kinase-like ATPase, C-terminal domain"/>
    <property type="match status" value="1"/>
</dbReference>
<dbReference type="AlphaFoldDB" id="A0A6B8RGM3"/>
<keyword evidence="4" id="KW-0808">Transferase</keyword>
<evidence type="ECO:0000256" key="3">
    <source>
        <dbReference type="ARBA" id="ARBA00022553"/>
    </source>
</evidence>
<evidence type="ECO:0000256" key="1">
    <source>
        <dbReference type="ARBA" id="ARBA00004651"/>
    </source>
</evidence>
<dbReference type="InterPro" id="IPR003660">
    <property type="entry name" value="HAMP_dom"/>
</dbReference>
<proteinExistence type="predicted"/>
<dbReference type="InterPro" id="IPR033479">
    <property type="entry name" value="dCache_1"/>
</dbReference>
<dbReference type="PANTHER" id="PTHR34220:SF11">
    <property type="entry name" value="SENSOR PROTEIN KINASE HPTS"/>
    <property type="match status" value="1"/>
</dbReference>
<gene>
    <name evidence="14" type="ORF">EHS13_07165</name>
</gene>
<comment type="subcellular location">
    <subcellularLocation>
        <location evidence="1">Cell membrane</location>
        <topology evidence="1">Multi-pass membrane protein</topology>
    </subcellularLocation>
</comment>
<sequence>MRTHWLHKIFLHPFLNIRLRSKLFIILCIVSILPLLCFVYYSYSTTKKDLIDQAYQNMINTTAQINVNLENKLDSLSKISASLYLDQTLRSYLIRDYTDNVDYLDAYTYINNIFNNLLTTNPDIQNISIFSPNPSLPIDNVFIKKIDKQVENKAWYKAVQATFGNTIYISTPAQQATVPLFSVSRLLNNNSLNFPYGILTIDIAETNIYTLMEKENKDKTTFIADQDGTILSSKNKSLLNRNLNDLLHHQIGSNRDGSFNATYADEPVLVVYSTLTNGWKTVSMLPFHNILKNVQLATLRIIYFALISTFLAAILIYLTARLLTKRIEHLLQLIRRVEREDFSTPFRNMGNDEIGQLAFAFDKMSIRLKVLINEVYKKELLKKDADLQLLQSQINPHFLYNTLASISALSLKQGDTATHNMVAHLAKFYRISLNKGKSIITLNEEIKLTENYIAIQQIRFHELIHLHYQIEESVRVHSTVKLTLQPFVENCINHALCDDELGINIVIKVFKLDADILLEVIDDGMGMLPEVVEQLKQDINEFKSYGISNVDKRIKLAFGEEYGVSIYSKLGIGTKVSIRIPQKGVM</sequence>
<keyword evidence="8" id="KW-0067">ATP-binding</keyword>
<dbReference type="GO" id="GO:0000155">
    <property type="term" value="F:phosphorelay sensor kinase activity"/>
    <property type="evidence" value="ECO:0007669"/>
    <property type="project" value="InterPro"/>
</dbReference>
<dbReference type="Proteomes" id="UP000426246">
    <property type="component" value="Chromosome"/>
</dbReference>
<keyword evidence="2" id="KW-1003">Cell membrane</keyword>
<feature type="transmembrane region" description="Helical" evidence="12">
    <location>
        <begin position="21"/>
        <end position="43"/>
    </location>
</feature>
<evidence type="ECO:0000256" key="7">
    <source>
        <dbReference type="ARBA" id="ARBA00022777"/>
    </source>
</evidence>
<dbReference type="KEGG" id="ppsc:EHS13_07165"/>
<dbReference type="OrthoDB" id="9776552at2"/>
<dbReference type="PANTHER" id="PTHR34220">
    <property type="entry name" value="SENSOR HISTIDINE KINASE YPDA"/>
    <property type="match status" value="1"/>
</dbReference>
<keyword evidence="11 12" id="KW-0472">Membrane</keyword>
<evidence type="ECO:0000256" key="10">
    <source>
        <dbReference type="ARBA" id="ARBA00023012"/>
    </source>
</evidence>
<evidence type="ECO:0000256" key="4">
    <source>
        <dbReference type="ARBA" id="ARBA00022679"/>
    </source>
</evidence>
<evidence type="ECO:0000256" key="12">
    <source>
        <dbReference type="SAM" id="Phobius"/>
    </source>
</evidence>
<keyword evidence="3" id="KW-0597">Phosphoprotein</keyword>
<dbReference type="SUPFAM" id="SSF55874">
    <property type="entry name" value="ATPase domain of HSP90 chaperone/DNA topoisomerase II/histidine kinase"/>
    <property type="match status" value="1"/>
</dbReference>
<dbReference type="SMART" id="SM00304">
    <property type="entry name" value="HAMP"/>
    <property type="match status" value="1"/>
</dbReference>
<dbReference type="Pfam" id="PF00672">
    <property type="entry name" value="HAMP"/>
    <property type="match status" value="1"/>
</dbReference>
<evidence type="ECO:0000313" key="15">
    <source>
        <dbReference type="Proteomes" id="UP000426246"/>
    </source>
</evidence>
<dbReference type="PROSITE" id="PS50885">
    <property type="entry name" value="HAMP"/>
    <property type="match status" value="1"/>
</dbReference>
<evidence type="ECO:0000313" key="14">
    <source>
        <dbReference type="EMBL" id="QGQ94682.1"/>
    </source>
</evidence>
<keyword evidence="15" id="KW-1185">Reference proteome</keyword>
<dbReference type="Pfam" id="PF06580">
    <property type="entry name" value="His_kinase"/>
    <property type="match status" value="1"/>
</dbReference>
<dbReference type="InterPro" id="IPR036890">
    <property type="entry name" value="HATPase_C_sf"/>
</dbReference>
<dbReference type="GO" id="GO:0005886">
    <property type="term" value="C:plasma membrane"/>
    <property type="evidence" value="ECO:0007669"/>
    <property type="project" value="UniProtKB-SubCell"/>
</dbReference>
<keyword evidence="9 12" id="KW-1133">Transmembrane helix</keyword>
<dbReference type="GO" id="GO:0005524">
    <property type="term" value="F:ATP binding"/>
    <property type="evidence" value="ECO:0007669"/>
    <property type="project" value="UniProtKB-KW"/>
</dbReference>
<evidence type="ECO:0000256" key="8">
    <source>
        <dbReference type="ARBA" id="ARBA00022840"/>
    </source>
</evidence>
<feature type="domain" description="HAMP" evidence="13">
    <location>
        <begin position="321"/>
        <end position="373"/>
    </location>
</feature>
<evidence type="ECO:0000256" key="11">
    <source>
        <dbReference type="ARBA" id="ARBA00023136"/>
    </source>
</evidence>
<dbReference type="Pfam" id="PF02743">
    <property type="entry name" value="dCache_1"/>
    <property type="match status" value="1"/>
</dbReference>
<evidence type="ECO:0000259" key="13">
    <source>
        <dbReference type="PROSITE" id="PS50885"/>
    </source>
</evidence>
<evidence type="ECO:0000256" key="5">
    <source>
        <dbReference type="ARBA" id="ARBA00022692"/>
    </source>
</evidence>
<keyword evidence="10" id="KW-0902">Two-component regulatory system</keyword>
<dbReference type="Pfam" id="PF02518">
    <property type="entry name" value="HATPase_c"/>
    <property type="match status" value="1"/>
</dbReference>
<dbReference type="SUPFAM" id="SSF158472">
    <property type="entry name" value="HAMP domain-like"/>
    <property type="match status" value="1"/>
</dbReference>
<dbReference type="EMBL" id="CP034235">
    <property type="protein sequence ID" value="QGQ94682.1"/>
    <property type="molecule type" value="Genomic_DNA"/>
</dbReference>
<dbReference type="InterPro" id="IPR050640">
    <property type="entry name" value="Bact_2-comp_sensor_kinase"/>
</dbReference>
<reference evidence="15" key="1">
    <citation type="submission" date="2018-11" db="EMBL/GenBank/DDBJ databases">
        <title>Complete genome sequence of Paenibacillus sp. ML311-T8.</title>
        <authorList>
            <person name="Nam Y.-D."/>
            <person name="Kang J."/>
            <person name="Chung W.-H."/>
            <person name="Park Y.S."/>
        </authorList>
    </citation>
    <scope>NUCLEOTIDE SEQUENCE [LARGE SCALE GENOMIC DNA]</scope>
    <source>
        <strain evidence="15">ML311-T8</strain>
    </source>
</reference>
<protein>
    <submittedName>
        <fullName evidence="14">Sensor histidine kinase</fullName>
    </submittedName>
</protein>
<keyword evidence="7 14" id="KW-0418">Kinase</keyword>
<keyword evidence="6" id="KW-0547">Nucleotide-binding</keyword>
<keyword evidence="5 12" id="KW-0812">Transmembrane</keyword>
<dbReference type="Gene3D" id="6.10.340.10">
    <property type="match status" value="1"/>
</dbReference>
<evidence type="ECO:0000256" key="9">
    <source>
        <dbReference type="ARBA" id="ARBA00022989"/>
    </source>
</evidence>
<dbReference type="RefSeq" id="WP_155699688.1">
    <property type="nucleotide sequence ID" value="NZ_CP034235.1"/>
</dbReference>
<dbReference type="InterPro" id="IPR003594">
    <property type="entry name" value="HATPase_dom"/>
</dbReference>
<organism evidence="14 15">
    <name type="scientific">Paenibacillus psychroresistens</name>
    <dbReference type="NCBI Taxonomy" id="1778678"/>
    <lineage>
        <taxon>Bacteria</taxon>
        <taxon>Bacillati</taxon>
        <taxon>Bacillota</taxon>
        <taxon>Bacilli</taxon>
        <taxon>Bacillales</taxon>
        <taxon>Paenibacillaceae</taxon>
        <taxon>Paenibacillus</taxon>
    </lineage>
</organism>